<protein>
    <submittedName>
        <fullName evidence="1">Uncharacterized protein</fullName>
    </submittedName>
</protein>
<gene>
    <name evidence="1" type="ORF">LCGC14_1090010</name>
</gene>
<dbReference type="AlphaFoldDB" id="A0A0F9MCR3"/>
<reference evidence="1" key="1">
    <citation type="journal article" date="2015" name="Nature">
        <title>Complex archaea that bridge the gap between prokaryotes and eukaryotes.</title>
        <authorList>
            <person name="Spang A."/>
            <person name="Saw J.H."/>
            <person name="Jorgensen S.L."/>
            <person name="Zaremba-Niedzwiedzka K."/>
            <person name="Martijn J."/>
            <person name="Lind A.E."/>
            <person name="van Eijk R."/>
            <person name="Schleper C."/>
            <person name="Guy L."/>
            <person name="Ettema T.J."/>
        </authorList>
    </citation>
    <scope>NUCLEOTIDE SEQUENCE</scope>
</reference>
<dbReference type="EMBL" id="LAZR01004834">
    <property type="protein sequence ID" value="KKN05175.1"/>
    <property type="molecule type" value="Genomic_DNA"/>
</dbReference>
<accession>A0A0F9MCR3</accession>
<name>A0A0F9MCR3_9ZZZZ</name>
<evidence type="ECO:0000313" key="1">
    <source>
        <dbReference type="EMBL" id="KKN05175.1"/>
    </source>
</evidence>
<proteinExistence type="predicted"/>
<comment type="caution">
    <text evidence="1">The sequence shown here is derived from an EMBL/GenBank/DDBJ whole genome shotgun (WGS) entry which is preliminary data.</text>
</comment>
<organism evidence="1">
    <name type="scientific">marine sediment metagenome</name>
    <dbReference type="NCBI Taxonomy" id="412755"/>
    <lineage>
        <taxon>unclassified sequences</taxon>
        <taxon>metagenomes</taxon>
        <taxon>ecological metagenomes</taxon>
    </lineage>
</organism>
<sequence>MTARRFTRRSRNWRRENEPSVLLRSTGTELGQGVLRTLRLCPYMGIVATMDVAQAHGAPEVKCSYTKRKNKRMFKGPEYEDPEYLDYIRSLPCAVSSTYGCKGQKEAKLLAEAA</sequence>